<keyword evidence="2" id="KW-1185">Reference proteome</keyword>
<dbReference type="Proteomes" id="UP000193866">
    <property type="component" value="Unassembled WGS sequence"/>
</dbReference>
<dbReference type="AlphaFoldDB" id="A0A1X1YBL2"/>
<evidence type="ECO:0000313" key="2">
    <source>
        <dbReference type="Proteomes" id="UP000193866"/>
    </source>
</evidence>
<gene>
    <name evidence="1" type="ORF">AWC16_18770</name>
</gene>
<reference evidence="1 2" key="1">
    <citation type="submission" date="2016-01" db="EMBL/GenBank/DDBJ databases">
        <title>The new phylogeny of the genus Mycobacterium.</title>
        <authorList>
            <person name="Tarcisio F."/>
            <person name="Conor M."/>
            <person name="Antonella G."/>
            <person name="Elisabetta G."/>
            <person name="Giulia F.S."/>
            <person name="Sara T."/>
            <person name="Anna F."/>
            <person name="Clotilde B."/>
            <person name="Roberto B."/>
            <person name="Veronica D.S."/>
            <person name="Fabio R."/>
            <person name="Monica P."/>
            <person name="Olivier J."/>
            <person name="Enrico T."/>
            <person name="Nicola S."/>
        </authorList>
    </citation>
    <scope>NUCLEOTIDE SEQUENCE [LARGE SCALE GENOMIC DNA]</scope>
    <source>
        <strain evidence="1 2">DSM 45394</strain>
    </source>
</reference>
<organism evidence="1 2">
    <name type="scientific">Mycolicibacter longobardus</name>
    <dbReference type="NCBI Taxonomy" id="1108812"/>
    <lineage>
        <taxon>Bacteria</taxon>
        <taxon>Bacillati</taxon>
        <taxon>Actinomycetota</taxon>
        <taxon>Actinomycetes</taxon>
        <taxon>Mycobacteriales</taxon>
        <taxon>Mycobacteriaceae</taxon>
        <taxon>Mycolicibacter</taxon>
    </lineage>
</organism>
<accession>A0A1X1YBL2</accession>
<comment type="caution">
    <text evidence="1">The sequence shown here is derived from an EMBL/GenBank/DDBJ whole genome shotgun (WGS) entry which is preliminary data.</text>
</comment>
<protein>
    <submittedName>
        <fullName evidence="1">Uncharacterized protein</fullName>
    </submittedName>
</protein>
<sequence length="127" mass="13480">MLRHSQVAATVRERRLVDLQISDRLCQLAAPHAATIINGSVLAAFSAWHDDYLARLLRLCTSTRPAANVGPLAGLELARRVTTSAGTFVNVGGIPLICELVEPLRRHDGVELAGCILEAVGLVGSSS</sequence>
<evidence type="ECO:0000313" key="1">
    <source>
        <dbReference type="EMBL" id="ORW08445.1"/>
    </source>
</evidence>
<name>A0A1X1YBL2_9MYCO</name>
<dbReference type="EMBL" id="LQPG01000035">
    <property type="protein sequence ID" value="ORW08445.1"/>
    <property type="molecule type" value="Genomic_DNA"/>
</dbReference>
<proteinExistence type="predicted"/>